<dbReference type="Proteomes" id="UP000230423">
    <property type="component" value="Unassembled WGS sequence"/>
</dbReference>
<evidence type="ECO:0000256" key="2">
    <source>
        <dbReference type="ARBA" id="ARBA00022801"/>
    </source>
</evidence>
<keyword evidence="2" id="KW-0378">Hydrolase</keyword>
<evidence type="ECO:0000256" key="1">
    <source>
        <dbReference type="ARBA" id="ARBA00022722"/>
    </source>
</evidence>
<evidence type="ECO:0000313" key="5">
    <source>
        <dbReference type="Proteomes" id="UP000230423"/>
    </source>
</evidence>
<dbReference type="InterPro" id="IPR036397">
    <property type="entry name" value="RNaseH_sf"/>
</dbReference>
<proteinExistence type="predicted"/>
<feature type="region of interest" description="Disordered" evidence="3">
    <location>
        <begin position="74"/>
        <end position="96"/>
    </location>
</feature>
<dbReference type="GO" id="GO:0005634">
    <property type="term" value="C:nucleus"/>
    <property type="evidence" value="ECO:0007669"/>
    <property type="project" value="TreeGrafter"/>
</dbReference>
<dbReference type="PANTHER" id="PTHR12801:SF82">
    <property type="entry name" value="RNA EXONUCLEASE 5"/>
    <property type="match status" value="1"/>
</dbReference>
<dbReference type="SUPFAM" id="SSF53098">
    <property type="entry name" value="Ribonuclease H-like"/>
    <property type="match status" value="1"/>
</dbReference>
<dbReference type="InterPro" id="IPR012337">
    <property type="entry name" value="RNaseH-like_sf"/>
</dbReference>
<organism evidence="4 5">
    <name type="scientific">Teladorsagia circumcincta</name>
    <name type="common">Brown stomach worm</name>
    <name type="synonym">Ostertagia circumcincta</name>
    <dbReference type="NCBI Taxonomy" id="45464"/>
    <lineage>
        <taxon>Eukaryota</taxon>
        <taxon>Metazoa</taxon>
        <taxon>Ecdysozoa</taxon>
        <taxon>Nematoda</taxon>
        <taxon>Chromadorea</taxon>
        <taxon>Rhabditida</taxon>
        <taxon>Rhabditina</taxon>
        <taxon>Rhabditomorpha</taxon>
        <taxon>Strongyloidea</taxon>
        <taxon>Trichostrongylidae</taxon>
        <taxon>Teladorsagia</taxon>
    </lineage>
</organism>
<dbReference type="AlphaFoldDB" id="A0A2G9U8B7"/>
<dbReference type="PANTHER" id="PTHR12801">
    <property type="entry name" value="RNA EXONUCLEASE REXO1 / RECO3 FAMILY MEMBER-RELATED"/>
    <property type="match status" value="1"/>
</dbReference>
<dbReference type="OrthoDB" id="3996471at2759"/>
<keyword evidence="5" id="KW-1185">Reference proteome</keyword>
<sequence>DYLTKFSGITPELLESVTTSLEDVQTALRLILPPDAILCGHSLEFDLRAMQLAHPLVFGNCRYGWQYHEWLKSSNTEKDDEENSDTPKKRARVYQR</sequence>
<gene>
    <name evidence="4" type="ORF">TELCIR_11834</name>
</gene>
<dbReference type="GO" id="GO:0003676">
    <property type="term" value="F:nucleic acid binding"/>
    <property type="evidence" value="ECO:0007669"/>
    <property type="project" value="InterPro"/>
</dbReference>
<dbReference type="EMBL" id="KZ348256">
    <property type="protein sequence ID" value="PIO66453.1"/>
    <property type="molecule type" value="Genomic_DNA"/>
</dbReference>
<evidence type="ECO:0000256" key="3">
    <source>
        <dbReference type="SAM" id="MobiDB-lite"/>
    </source>
</evidence>
<feature type="non-terminal residue" evidence="4">
    <location>
        <position position="1"/>
    </location>
</feature>
<dbReference type="Gene3D" id="3.30.420.10">
    <property type="entry name" value="Ribonuclease H-like superfamily/Ribonuclease H"/>
    <property type="match status" value="1"/>
</dbReference>
<name>A0A2G9U8B7_TELCI</name>
<accession>A0A2G9U8B7</accession>
<evidence type="ECO:0000313" key="4">
    <source>
        <dbReference type="EMBL" id="PIO66453.1"/>
    </source>
</evidence>
<dbReference type="InterPro" id="IPR047021">
    <property type="entry name" value="REXO1/3/4-like"/>
</dbReference>
<keyword evidence="1" id="KW-0540">Nuclease</keyword>
<reference evidence="4 5" key="1">
    <citation type="submission" date="2015-09" db="EMBL/GenBank/DDBJ databases">
        <title>Draft genome of the parasitic nematode Teladorsagia circumcincta isolate WARC Sus (inbred).</title>
        <authorList>
            <person name="Mitreva M."/>
        </authorList>
    </citation>
    <scope>NUCLEOTIDE SEQUENCE [LARGE SCALE GENOMIC DNA]</scope>
    <source>
        <strain evidence="4 5">S</strain>
    </source>
</reference>
<evidence type="ECO:0008006" key="6">
    <source>
        <dbReference type="Google" id="ProtNLM"/>
    </source>
</evidence>
<dbReference type="GO" id="GO:0004527">
    <property type="term" value="F:exonuclease activity"/>
    <property type="evidence" value="ECO:0007669"/>
    <property type="project" value="InterPro"/>
</dbReference>
<protein>
    <recommendedName>
        <fullName evidence="6">Exonuclease domain-containing protein</fullName>
    </recommendedName>
</protein>